<dbReference type="EC" id="4.2.1.93" evidence="7"/>
<comment type="catalytic activity">
    <reaction evidence="6 7">
        <text>(6S)-NADPHX + ATP = ADP + phosphate + NADPH + H(+)</text>
        <dbReference type="Rhea" id="RHEA:32231"/>
        <dbReference type="ChEBI" id="CHEBI:15378"/>
        <dbReference type="ChEBI" id="CHEBI:30616"/>
        <dbReference type="ChEBI" id="CHEBI:43474"/>
        <dbReference type="ChEBI" id="CHEBI:57783"/>
        <dbReference type="ChEBI" id="CHEBI:64076"/>
        <dbReference type="ChEBI" id="CHEBI:456216"/>
        <dbReference type="EC" id="4.2.1.93"/>
    </reaction>
</comment>
<evidence type="ECO:0000256" key="4">
    <source>
        <dbReference type="ARBA" id="ARBA00023027"/>
    </source>
</evidence>
<dbReference type="GO" id="GO:0110051">
    <property type="term" value="P:metabolite repair"/>
    <property type="evidence" value="ECO:0007669"/>
    <property type="project" value="TreeGrafter"/>
</dbReference>
<keyword evidence="5 7" id="KW-0456">Lyase</keyword>
<feature type="binding site" evidence="7">
    <location>
        <begin position="149"/>
        <end position="155"/>
    </location>
    <ligand>
        <name>(6S)-NADPHX</name>
        <dbReference type="ChEBI" id="CHEBI:64076"/>
    </ligand>
</feature>
<dbReference type="PROSITE" id="PS01050">
    <property type="entry name" value="YJEF_C_2"/>
    <property type="match status" value="1"/>
</dbReference>
<dbReference type="OrthoDB" id="10015235at2759"/>
<keyword evidence="2 7" id="KW-0067">ATP-binding</keyword>
<dbReference type="EMBL" id="CAJNOJ010000049">
    <property type="protein sequence ID" value="CAF0958839.1"/>
    <property type="molecule type" value="Genomic_DNA"/>
</dbReference>
<dbReference type="InterPro" id="IPR000631">
    <property type="entry name" value="CARKD"/>
</dbReference>
<dbReference type="PANTHER" id="PTHR12592">
    <property type="entry name" value="ATP-DEPENDENT (S)-NAD(P)H-HYDRATE DEHYDRATASE FAMILY MEMBER"/>
    <property type="match status" value="1"/>
</dbReference>
<comment type="cofactor">
    <cofactor evidence="7">
        <name>Mg(2+)</name>
        <dbReference type="ChEBI" id="CHEBI:18420"/>
    </cofactor>
</comment>
<dbReference type="Proteomes" id="UP000663852">
    <property type="component" value="Unassembled WGS sequence"/>
</dbReference>
<evidence type="ECO:0000256" key="1">
    <source>
        <dbReference type="ARBA" id="ARBA00022741"/>
    </source>
</evidence>
<dbReference type="HAMAP" id="MF_01965">
    <property type="entry name" value="NADHX_dehydratase"/>
    <property type="match status" value="1"/>
</dbReference>
<dbReference type="GO" id="GO:0052855">
    <property type="term" value="F:ADP-dependent NAD(P)H-hydrate dehydratase activity"/>
    <property type="evidence" value="ECO:0007669"/>
    <property type="project" value="TreeGrafter"/>
</dbReference>
<accession>A0A814DQK2</accession>
<comment type="catalytic activity">
    <reaction evidence="7">
        <text>(6S)-NADHX + ATP = ADP + phosphate + NADH + H(+)</text>
        <dbReference type="Rhea" id="RHEA:19017"/>
        <dbReference type="ChEBI" id="CHEBI:15378"/>
        <dbReference type="ChEBI" id="CHEBI:30616"/>
        <dbReference type="ChEBI" id="CHEBI:43474"/>
        <dbReference type="ChEBI" id="CHEBI:57945"/>
        <dbReference type="ChEBI" id="CHEBI:64074"/>
        <dbReference type="ChEBI" id="CHEBI:456216"/>
        <dbReference type="EC" id="4.2.1.93"/>
    </reaction>
</comment>
<dbReference type="InterPro" id="IPR029056">
    <property type="entry name" value="Ribokinase-like"/>
</dbReference>
<dbReference type="GO" id="GO:0046496">
    <property type="term" value="P:nicotinamide nucleotide metabolic process"/>
    <property type="evidence" value="ECO:0007669"/>
    <property type="project" value="UniProtKB-UniRule"/>
</dbReference>
<gene>
    <name evidence="9" type="ORF">EDS130_LOCUS12740</name>
</gene>
<dbReference type="AlphaFoldDB" id="A0A814DQK2"/>
<keyword evidence="7" id="KW-0597">Phosphoprotein</keyword>
<keyword evidence="3" id="KW-0521">NADP</keyword>
<dbReference type="PROSITE" id="PS51383">
    <property type="entry name" value="YJEF_C_3"/>
    <property type="match status" value="1"/>
</dbReference>
<evidence type="ECO:0000256" key="2">
    <source>
        <dbReference type="ARBA" id="ARBA00022840"/>
    </source>
</evidence>
<dbReference type="GO" id="GO:0052856">
    <property type="term" value="F:NAD(P)HX epimerase activity"/>
    <property type="evidence" value="ECO:0007669"/>
    <property type="project" value="TreeGrafter"/>
</dbReference>
<comment type="similarity">
    <text evidence="7">Belongs to the NnrD/CARKD family.</text>
</comment>
<protein>
    <recommendedName>
        <fullName evidence="7">ATP-dependent (S)-NAD(P)H-hydrate dehydratase</fullName>
        <ecNumber evidence="7">4.2.1.93</ecNumber>
    </recommendedName>
    <alternativeName>
        <fullName evidence="7">ATP-dependent NAD(P)HX dehydratase</fullName>
    </alternativeName>
</protein>
<dbReference type="SUPFAM" id="SSF53613">
    <property type="entry name" value="Ribokinase-like"/>
    <property type="match status" value="1"/>
</dbReference>
<feature type="binding site" evidence="7">
    <location>
        <position position="232"/>
    </location>
    <ligand>
        <name>(6S)-NADPHX</name>
        <dbReference type="ChEBI" id="CHEBI:64076"/>
    </ligand>
</feature>
<name>A0A814DQK2_ADIRI</name>
<dbReference type="NCBIfam" id="TIGR00196">
    <property type="entry name" value="yjeF_cterm"/>
    <property type="match status" value="1"/>
</dbReference>
<dbReference type="CDD" id="cd01171">
    <property type="entry name" value="YXKO-related"/>
    <property type="match status" value="1"/>
</dbReference>
<organism evidence="9 10">
    <name type="scientific">Adineta ricciae</name>
    <name type="common">Rotifer</name>
    <dbReference type="NCBI Taxonomy" id="249248"/>
    <lineage>
        <taxon>Eukaryota</taxon>
        <taxon>Metazoa</taxon>
        <taxon>Spiralia</taxon>
        <taxon>Gnathifera</taxon>
        <taxon>Rotifera</taxon>
        <taxon>Eurotatoria</taxon>
        <taxon>Bdelloidea</taxon>
        <taxon>Adinetida</taxon>
        <taxon>Adinetidae</taxon>
        <taxon>Adineta</taxon>
    </lineage>
</organism>
<comment type="caution">
    <text evidence="9">The sequence shown here is derived from an EMBL/GenBank/DDBJ whole genome shotgun (WGS) entry which is preliminary data.</text>
</comment>
<feature type="binding site" evidence="7">
    <location>
        <begin position="222"/>
        <end position="231"/>
    </location>
    <ligand>
        <name>ATP</name>
        <dbReference type="ChEBI" id="CHEBI:30616"/>
    </ligand>
</feature>
<sequence>MPLPDWDDNTNKSSRGKLLIIGGSRRLPGAVILAARAALRIGCGTVRVAVPESIATAMGVAVPELMILPLAETSHGTIAASAASKLIKEQMKVCSAIVLGPGIDEDKDTEKAIRELLEKAFLPTVVDAQALFAYDIKQKPAAARILTPHEDEFKALRDGKEVDMTAPEPVANEFAQQSNAILVLKGQNTFIATPEGSLFKNEAGSRALGEQYTSEITRLNINFVVGTAGSGDTLAGIIGGLLAQGIEAHIAAIWGVYFHAIAGEIVSKEVGEDGAMASDFINRLPAIQQRLRQETRRKHSKPSHS</sequence>
<evidence type="ECO:0000313" key="9">
    <source>
        <dbReference type="EMBL" id="CAF0958839.1"/>
    </source>
</evidence>
<feature type="binding site" evidence="7">
    <location>
        <begin position="185"/>
        <end position="189"/>
    </location>
    <ligand>
        <name>ATP</name>
        <dbReference type="ChEBI" id="CHEBI:30616"/>
    </ligand>
</feature>
<keyword evidence="4 7" id="KW-0520">NAD</keyword>
<comment type="function">
    <text evidence="7">Catalyzes the dehydration of the S-form of NAD(P)HX at the expense of ATP, which is converted to ADP. Together with NAD(P)HX epimerase, which catalyzes the epimerization of the S- and R-forms, the enzyme allows the repair of both epimers of NAD(P)HX, a damaged form of NAD(P)H that is a result of enzymatic or heat-dependent hydration.</text>
</comment>
<dbReference type="PANTHER" id="PTHR12592:SF0">
    <property type="entry name" value="ATP-DEPENDENT (S)-NAD(P)H-HYDRATE DEHYDRATASE"/>
    <property type="match status" value="1"/>
</dbReference>
<dbReference type="GO" id="GO:0047453">
    <property type="term" value="F:ATP-dependent NAD(P)H-hydrate dehydratase activity"/>
    <property type="evidence" value="ECO:0007669"/>
    <property type="project" value="UniProtKB-UniRule"/>
</dbReference>
<evidence type="ECO:0000256" key="6">
    <source>
        <dbReference type="ARBA" id="ARBA00047472"/>
    </source>
</evidence>
<dbReference type="GO" id="GO:0005524">
    <property type="term" value="F:ATP binding"/>
    <property type="evidence" value="ECO:0007669"/>
    <property type="project" value="UniProtKB-KW"/>
</dbReference>
<evidence type="ECO:0000256" key="7">
    <source>
        <dbReference type="HAMAP-Rule" id="MF_03157"/>
    </source>
</evidence>
<dbReference type="Gene3D" id="3.40.1190.20">
    <property type="match status" value="1"/>
</dbReference>
<evidence type="ECO:0000259" key="8">
    <source>
        <dbReference type="PROSITE" id="PS51383"/>
    </source>
</evidence>
<evidence type="ECO:0000256" key="5">
    <source>
        <dbReference type="ARBA" id="ARBA00023239"/>
    </source>
</evidence>
<feature type="binding site" evidence="7">
    <location>
        <position position="102"/>
    </location>
    <ligand>
        <name>(6S)-NADPHX</name>
        <dbReference type="ChEBI" id="CHEBI:64076"/>
    </ligand>
</feature>
<dbReference type="InterPro" id="IPR017953">
    <property type="entry name" value="Carbohydrate_kinase_pred_CS"/>
</dbReference>
<feature type="domain" description="YjeF C-terminal" evidence="8">
    <location>
        <begin position="1"/>
        <end position="291"/>
    </location>
</feature>
<evidence type="ECO:0000313" key="10">
    <source>
        <dbReference type="Proteomes" id="UP000663852"/>
    </source>
</evidence>
<proteinExistence type="inferred from homology"/>
<dbReference type="Pfam" id="PF01256">
    <property type="entry name" value="Carb_kinase"/>
    <property type="match status" value="2"/>
</dbReference>
<evidence type="ECO:0000256" key="3">
    <source>
        <dbReference type="ARBA" id="ARBA00022857"/>
    </source>
</evidence>
<reference evidence="9" key="1">
    <citation type="submission" date="2021-02" db="EMBL/GenBank/DDBJ databases">
        <authorList>
            <person name="Nowell W R."/>
        </authorList>
    </citation>
    <scope>NUCLEOTIDE SEQUENCE</scope>
</reference>
<keyword evidence="1 7" id="KW-0547">Nucleotide-binding</keyword>